<gene>
    <name evidence="1" type="ORF">HPB50_024509</name>
</gene>
<dbReference type="EMBL" id="CM023481">
    <property type="protein sequence ID" value="KAH6948442.1"/>
    <property type="molecule type" value="Genomic_DNA"/>
</dbReference>
<dbReference type="Proteomes" id="UP000821845">
    <property type="component" value="Chromosome 1"/>
</dbReference>
<organism evidence="1 2">
    <name type="scientific">Hyalomma asiaticum</name>
    <name type="common">Tick</name>
    <dbReference type="NCBI Taxonomy" id="266040"/>
    <lineage>
        <taxon>Eukaryota</taxon>
        <taxon>Metazoa</taxon>
        <taxon>Ecdysozoa</taxon>
        <taxon>Arthropoda</taxon>
        <taxon>Chelicerata</taxon>
        <taxon>Arachnida</taxon>
        <taxon>Acari</taxon>
        <taxon>Parasitiformes</taxon>
        <taxon>Ixodida</taxon>
        <taxon>Ixodoidea</taxon>
        <taxon>Ixodidae</taxon>
        <taxon>Hyalomminae</taxon>
        <taxon>Hyalomma</taxon>
    </lineage>
</organism>
<proteinExistence type="predicted"/>
<evidence type="ECO:0000313" key="1">
    <source>
        <dbReference type="EMBL" id="KAH6948442.1"/>
    </source>
</evidence>
<reference evidence="1" key="1">
    <citation type="submission" date="2020-05" db="EMBL/GenBank/DDBJ databases">
        <title>Large-scale comparative analyses of tick genomes elucidate their genetic diversity and vector capacities.</title>
        <authorList>
            <person name="Jia N."/>
            <person name="Wang J."/>
            <person name="Shi W."/>
            <person name="Du L."/>
            <person name="Sun Y."/>
            <person name="Zhan W."/>
            <person name="Jiang J."/>
            <person name="Wang Q."/>
            <person name="Zhang B."/>
            <person name="Ji P."/>
            <person name="Sakyi L.B."/>
            <person name="Cui X."/>
            <person name="Yuan T."/>
            <person name="Jiang B."/>
            <person name="Yang W."/>
            <person name="Lam T.T.-Y."/>
            <person name="Chang Q."/>
            <person name="Ding S."/>
            <person name="Wang X."/>
            <person name="Zhu J."/>
            <person name="Ruan X."/>
            <person name="Zhao L."/>
            <person name="Wei J."/>
            <person name="Que T."/>
            <person name="Du C."/>
            <person name="Cheng J."/>
            <person name="Dai P."/>
            <person name="Han X."/>
            <person name="Huang E."/>
            <person name="Gao Y."/>
            <person name="Liu J."/>
            <person name="Shao H."/>
            <person name="Ye R."/>
            <person name="Li L."/>
            <person name="Wei W."/>
            <person name="Wang X."/>
            <person name="Wang C."/>
            <person name="Yang T."/>
            <person name="Huo Q."/>
            <person name="Li W."/>
            <person name="Guo W."/>
            <person name="Chen H."/>
            <person name="Zhou L."/>
            <person name="Ni X."/>
            <person name="Tian J."/>
            <person name="Zhou Y."/>
            <person name="Sheng Y."/>
            <person name="Liu T."/>
            <person name="Pan Y."/>
            <person name="Xia L."/>
            <person name="Li J."/>
            <person name="Zhao F."/>
            <person name="Cao W."/>
        </authorList>
    </citation>
    <scope>NUCLEOTIDE SEQUENCE</scope>
    <source>
        <strain evidence="1">Hyas-2018</strain>
    </source>
</reference>
<comment type="caution">
    <text evidence="1">The sequence shown here is derived from an EMBL/GenBank/DDBJ whole genome shotgun (WGS) entry which is preliminary data.</text>
</comment>
<accession>A0ACB7TSQ6</accession>
<evidence type="ECO:0000313" key="2">
    <source>
        <dbReference type="Proteomes" id="UP000821845"/>
    </source>
</evidence>
<name>A0ACB7TSQ6_HYAAI</name>
<keyword evidence="2" id="KW-1185">Reference proteome</keyword>
<sequence>MDAGTSKRARALGLLHELDECAAKRRRLAPSPGTQPAASMVAPQVDPSPNVGLPDIHMNEEMQSLEHHQQVCLQWKAPTSRLLEGTLGSVPPLVSLRGPEPPVSLINHQMGLVCRRLMEERRRRMLEELHGVAP</sequence>
<protein>
    <submittedName>
        <fullName evidence="1">Uncharacterized protein</fullName>
    </submittedName>
</protein>